<dbReference type="OMA" id="NKITIMM"/>
<feature type="domain" description="Amine oxidase" evidence="13">
    <location>
        <begin position="55"/>
        <end position="316"/>
    </location>
</feature>
<evidence type="ECO:0000256" key="11">
    <source>
        <dbReference type="RuleBase" id="RU367069"/>
    </source>
</evidence>
<dbReference type="InterPro" id="IPR002937">
    <property type="entry name" value="Amino_oxidase"/>
</dbReference>
<evidence type="ECO:0000256" key="10">
    <source>
        <dbReference type="ARBA" id="ARBA00047554"/>
    </source>
</evidence>
<name>A0A1S7UJG9_ROSNE</name>
<evidence type="ECO:0000313" key="15">
    <source>
        <dbReference type="Proteomes" id="UP000054516"/>
    </source>
</evidence>
<dbReference type="Proteomes" id="UP000054516">
    <property type="component" value="Unassembled WGS sequence"/>
</dbReference>
<dbReference type="NCBIfam" id="TIGR00562">
    <property type="entry name" value="proto_IX_ox"/>
    <property type="match status" value="1"/>
</dbReference>
<keyword evidence="5 11" id="KW-0285">Flavoprotein</keyword>
<dbReference type="GO" id="GO:0004729">
    <property type="term" value="F:oxygen-dependent protoporphyrinogen oxidase activity"/>
    <property type="evidence" value="ECO:0007669"/>
    <property type="project" value="UniProtKB-UniRule"/>
</dbReference>
<dbReference type="PANTHER" id="PTHR42923">
    <property type="entry name" value="PROTOPORPHYRINOGEN OXIDASE"/>
    <property type="match status" value="1"/>
</dbReference>
<dbReference type="PANTHER" id="PTHR42923:SF3">
    <property type="entry name" value="PROTOPORPHYRINOGEN OXIDASE"/>
    <property type="match status" value="1"/>
</dbReference>
<gene>
    <name evidence="14" type="ORF">SAMD00023353_0202370</name>
</gene>
<evidence type="ECO:0000256" key="3">
    <source>
        <dbReference type="ARBA" id="ARBA00010551"/>
    </source>
</evidence>
<dbReference type="SUPFAM" id="SSF54373">
    <property type="entry name" value="FAD-linked reductases, C-terminal domain"/>
    <property type="match status" value="1"/>
</dbReference>
<evidence type="ECO:0000256" key="8">
    <source>
        <dbReference type="ARBA" id="ARBA00023133"/>
    </source>
</evidence>
<dbReference type="InterPro" id="IPR050464">
    <property type="entry name" value="Zeta_carotene_desat/Oxidored"/>
</dbReference>
<dbReference type="OrthoDB" id="438553at2759"/>
<evidence type="ECO:0000259" key="13">
    <source>
        <dbReference type="Pfam" id="PF01593"/>
    </source>
</evidence>
<comment type="function">
    <text evidence="1 11">Catalyzes the 6-electron oxidation of protoporphyrinogen-IX to form protoporphyrin-IX.</text>
</comment>
<dbReference type="InterPro" id="IPR004572">
    <property type="entry name" value="Protoporphyrinogen_oxidase"/>
</dbReference>
<keyword evidence="7 11" id="KW-0560">Oxidoreductase</keyword>
<evidence type="ECO:0000313" key="14">
    <source>
        <dbReference type="EMBL" id="GAP83408.2"/>
    </source>
</evidence>
<comment type="cofactor">
    <cofactor evidence="11">
        <name>FAD</name>
        <dbReference type="ChEBI" id="CHEBI:57692"/>
    </cofactor>
    <text evidence="11">Binds 1 FAD per subunit.</text>
</comment>
<dbReference type="Gene3D" id="3.50.50.60">
    <property type="entry name" value="FAD/NAD(P)-binding domain"/>
    <property type="match status" value="1"/>
</dbReference>
<evidence type="ECO:0000256" key="2">
    <source>
        <dbReference type="ARBA" id="ARBA00005073"/>
    </source>
</evidence>
<keyword evidence="6 11" id="KW-0274">FAD</keyword>
<evidence type="ECO:0000256" key="7">
    <source>
        <dbReference type="ARBA" id="ARBA00023002"/>
    </source>
</evidence>
<dbReference type="GO" id="GO:0006782">
    <property type="term" value="P:protoporphyrinogen IX biosynthetic process"/>
    <property type="evidence" value="ECO:0007669"/>
    <property type="project" value="UniProtKB-UniRule"/>
</dbReference>
<keyword evidence="15" id="KW-1185">Reference proteome</keyword>
<evidence type="ECO:0000256" key="9">
    <source>
        <dbReference type="ARBA" id="ARBA00023244"/>
    </source>
</evidence>
<reference evidence="14" key="1">
    <citation type="submission" date="2016-03" db="EMBL/GenBank/DDBJ databases">
        <title>Draft genome sequence of Rosellinia necatrix.</title>
        <authorList>
            <person name="Kanematsu S."/>
        </authorList>
    </citation>
    <scope>NUCLEOTIDE SEQUENCE [LARGE SCALE GENOMIC DNA]</scope>
    <source>
        <strain evidence="14">W97</strain>
    </source>
</reference>
<feature type="region of interest" description="Disordered" evidence="12">
    <location>
        <begin position="493"/>
        <end position="512"/>
    </location>
</feature>
<dbReference type="EMBL" id="DF977447">
    <property type="protein sequence ID" value="GAP83408.2"/>
    <property type="molecule type" value="Genomic_DNA"/>
</dbReference>
<sequence length="512" mass="57389">MPSPDPRSWALADMVRSYLTEPIWSGSVWAAFNFLAHYRGFFARHESQDQSGFPREAGKDESVAEFLTSILGDDEIVNNIVSAMMHGIYGGDINKLSAKHTMLETLWYRFQRPPPAAGRTWVDLDNLKVMYDMMHSPNRLKIIELAEGAINWKLLAFEDGLVSLVSGLEKDLKSRSNVTFKYGEPVTSLKHEKHKILVTTPGTERPIKYDHVISTLFSKQLARIAEPKNSLPSLEKTHAVTIMVVNLWYPNPNLLAQGGFGYLIPSTALNNHEGALGVLFDSELRTNDSEIPGTKLTVMLGGHHWDGWKYFPSEEVGIAMAKEVVKRQLGISDTENVVARARLCPNCLPQHFVGHRERMRDAHYEIMSAFQGHLTVAGPSYTSVGVIPAMRAGFDAGMRVARGHAQPWFPFTTSIDSEQSLNYDYWGGAKEGEVPDLLGASGLLRFTANEWDSVRPVSRSELLFRTFTAKDLRFRDEFGNFLDVDRRMLKNAPPGVWNGHKNQHAKSTESGD</sequence>
<dbReference type="Pfam" id="PF01593">
    <property type="entry name" value="Amino_oxidase"/>
    <property type="match status" value="1"/>
</dbReference>
<evidence type="ECO:0000256" key="6">
    <source>
        <dbReference type="ARBA" id="ARBA00022827"/>
    </source>
</evidence>
<evidence type="ECO:0000256" key="5">
    <source>
        <dbReference type="ARBA" id="ARBA00022630"/>
    </source>
</evidence>
<evidence type="ECO:0000256" key="12">
    <source>
        <dbReference type="SAM" id="MobiDB-lite"/>
    </source>
</evidence>
<keyword evidence="8 11" id="KW-0350">Heme biosynthesis</keyword>
<comment type="similarity">
    <text evidence="3 11">Belongs to the protoporphyrinogen/coproporphyrinogen oxidase family. Protoporphyrinogen oxidase subfamily.</text>
</comment>
<evidence type="ECO:0000256" key="4">
    <source>
        <dbReference type="ARBA" id="ARBA00012867"/>
    </source>
</evidence>
<accession>A0A1S7UJG9</accession>
<dbReference type="InterPro" id="IPR036188">
    <property type="entry name" value="FAD/NAD-bd_sf"/>
</dbReference>
<comment type="subcellular location">
    <subcellularLocation>
        <location evidence="11">Mitochondrion inner membrane</location>
    </subcellularLocation>
</comment>
<comment type="catalytic activity">
    <reaction evidence="10 11">
        <text>protoporphyrinogen IX + 3 O2 = protoporphyrin IX + 3 H2O2</text>
        <dbReference type="Rhea" id="RHEA:25576"/>
        <dbReference type="ChEBI" id="CHEBI:15379"/>
        <dbReference type="ChEBI" id="CHEBI:16240"/>
        <dbReference type="ChEBI" id="CHEBI:57306"/>
        <dbReference type="ChEBI" id="CHEBI:57307"/>
        <dbReference type="EC" id="1.3.3.4"/>
    </reaction>
</comment>
<dbReference type="STRING" id="77044.A0A1S7UJG9"/>
<dbReference type="SUPFAM" id="SSF51905">
    <property type="entry name" value="FAD/NAD(P)-binding domain"/>
    <property type="match status" value="1"/>
</dbReference>
<protein>
    <recommendedName>
        <fullName evidence="4 11">Protoporphyrinogen oxidase</fullName>
        <ecNumber evidence="4 11">1.3.3.4</ecNumber>
    </recommendedName>
</protein>
<dbReference type="UniPathway" id="UPA00251">
    <property type="reaction ID" value="UER00324"/>
</dbReference>
<comment type="pathway">
    <text evidence="2 11">Porphyrin-containing compound metabolism; protoporphyrin-IX biosynthesis; protoporphyrin-IX from protoporphyrinogen-IX: step 1/1.</text>
</comment>
<proteinExistence type="inferred from homology"/>
<dbReference type="AlphaFoldDB" id="A0A1S7UJG9"/>
<keyword evidence="9 11" id="KW-0627">Porphyrin biosynthesis</keyword>
<dbReference type="GO" id="GO:0005743">
    <property type="term" value="C:mitochondrial inner membrane"/>
    <property type="evidence" value="ECO:0007669"/>
    <property type="project" value="UniProtKB-SubCell"/>
</dbReference>
<dbReference type="EC" id="1.3.3.4" evidence="4 11"/>
<evidence type="ECO:0000256" key="1">
    <source>
        <dbReference type="ARBA" id="ARBA00002600"/>
    </source>
</evidence>
<organism evidence="14">
    <name type="scientific">Rosellinia necatrix</name>
    <name type="common">White root-rot fungus</name>
    <dbReference type="NCBI Taxonomy" id="77044"/>
    <lineage>
        <taxon>Eukaryota</taxon>
        <taxon>Fungi</taxon>
        <taxon>Dikarya</taxon>
        <taxon>Ascomycota</taxon>
        <taxon>Pezizomycotina</taxon>
        <taxon>Sordariomycetes</taxon>
        <taxon>Xylariomycetidae</taxon>
        <taxon>Xylariales</taxon>
        <taxon>Xylariaceae</taxon>
        <taxon>Rosellinia</taxon>
    </lineage>
</organism>